<keyword evidence="2" id="KW-0472">Membrane</keyword>
<dbReference type="EMBL" id="OX451741">
    <property type="protein sequence ID" value="CAI8617304.1"/>
    <property type="molecule type" value="Genomic_DNA"/>
</dbReference>
<protein>
    <submittedName>
        <fullName evidence="3">Uncharacterized protein</fullName>
    </submittedName>
</protein>
<name>A0AAV1B7D2_VICFA</name>
<dbReference type="Proteomes" id="UP001157006">
    <property type="component" value="Chromosome 6"/>
</dbReference>
<feature type="transmembrane region" description="Helical" evidence="2">
    <location>
        <begin position="12"/>
        <end position="31"/>
    </location>
</feature>
<reference evidence="3 4" key="1">
    <citation type="submission" date="2023-01" db="EMBL/GenBank/DDBJ databases">
        <authorList>
            <person name="Kreplak J."/>
        </authorList>
    </citation>
    <scope>NUCLEOTIDE SEQUENCE [LARGE SCALE GENOMIC DNA]</scope>
</reference>
<sequence length="379" mass="42370">MPQLVLDRNIESSYFFLILIPIAAVILYSLFRGGRPPVLGLPDPNIDLSLALDALHIEIEIQLETLFKERFGQYYVLPDGLTFSAVGEHLYSRVGTLAGLQDILVDLLFLRELSPFFQFALDFVIERIDKGMNVARNEPTETALAPGLEAWEGLGKLLQINKAGILMLNTGARAEVSASDSSFATGDENLEHSLAASETIEQAFTKNKNDSFKKQRVEGLQHPYFGRQKEDERERHHAVKKLTEKQLSMDILTVLFVFRILVVSSTDAISYSLLHVNQGPDRIALRRKGDRSQCHDKRSRDGRQRKLTCTGNSDLTNPILWIRLPPGEKALRKQSTPLGSFQERAAFKPETGPGLGIGLGAAIEFVYGGVIMPVERERR</sequence>
<organism evidence="3 4">
    <name type="scientific">Vicia faba</name>
    <name type="common">Broad bean</name>
    <name type="synonym">Faba vulgaris</name>
    <dbReference type="NCBI Taxonomy" id="3906"/>
    <lineage>
        <taxon>Eukaryota</taxon>
        <taxon>Viridiplantae</taxon>
        <taxon>Streptophyta</taxon>
        <taxon>Embryophyta</taxon>
        <taxon>Tracheophyta</taxon>
        <taxon>Spermatophyta</taxon>
        <taxon>Magnoliopsida</taxon>
        <taxon>eudicotyledons</taxon>
        <taxon>Gunneridae</taxon>
        <taxon>Pentapetalae</taxon>
        <taxon>rosids</taxon>
        <taxon>fabids</taxon>
        <taxon>Fabales</taxon>
        <taxon>Fabaceae</taxon>
        <taxon>Papilionoideae</taxon>
        <taxon>50 kb inversion clade</taxon>
        <taxon>NPAAA clade</taxon>
        <taxon>Hologalegina</taxon>
        <taxon>IRL clade</taxon>
        <taxon>Fabeae</taxon>
        <taxon>Vicia</taxon>
    </lineage>
</organism>
<keyword evidence="2" id="KW-0812">Transmembrane</keyword>
<keyword evidence="4" id="KW-1185">Reference proteome</keyword>
<feature type="compositionally biased region" description="Basic and acidic residues" evidence="1">
    <location>
        <begin position="290"/>
        <end position="304"/>
    </location>
</feature>
<accession>A0AAV1B7D2</accession>
<proteinExistence type="predicted"/>
<evidence type="ECO:0000256" key="2">
    <source>
        <dbReference type="SAM" id="Phobius"/>
    </source>
</evidence>
<dbReference type="AlphaFoldDB" id="A0AAV1B7D2"/>
<evidence type="ECO:0000313" key="3">
    <source>
        <dbReference type="EMBL" id="CAI8617304.1"/>
    </source>
</evidence>
<gene>
    <name evidence="3" type="ORF">VFH_VI069600</name>
</gene>
<keyword evidence="2" id="KW-1133">Transmembrane helix</keyword>
<feature type="region of interest" description="Disordered" evidence="1">
    <location>
        <begin position="287"/>
        <end position="310"/>
    </location>
</feature>
<evidence type="ECO:0000313" key="4">
    <source>
        <dbReference type="Proteomes" id="UP001157006"/>
    </source>
</evidence>
<evidence type="ECO:0000256" key="1">
    <source>
        <dbReference type="SAM" id="MobiDB-lite"/>
    </source>
</evidence>